<evidence type="ECO:0000259" key="8">
    <source>
        <dbReference type="Pfam" id="PF18741"/>
    </source>
</evidence>
<protein>
    <submittedName>
        <fullName evidence="9">AAA domain-containing protein</fullName>
    </submittedName>
</protein>
<feature type="domain" description="Restriction endonuclease type II-like" evidence="8">
    <location>
        <begin position="1615"/>
        <end position="1710"/>
    </location>
</feature>
<dbReference type="Pfam" id="PF13087">
    <property type="entry name" value="AAA_12"/>
    <property type="match status" value="1"/>
</dbReference>
<dbReference type="SUPFAM" id="SSF56112">
    <property type="entry name" value="Protein kinase-like (PK-like)"/>
    <property type="match status" value="1"/>
</dbReference>
<name>A0ABT4UNC3_9BACT</name>
<evidence type="ECO:0000259" key="6">
    <source>
        <dbReference type="Pfam" id="PF13086"/>
    </source>
</evidence>
<dbReference type="Pfam" id="PF13195">
    <property type="entry name" value="DUF4011"/>
    <property type="match status" value="1"/>
</dbReference>
<dbReference type="InterPro" id="IPR025103">
    <property type="entry name" value="DUF4011"/>
</dbReference>
<dbReference type="EMBL" id="JAQGEF010000015">
    <property type="protein sequence ID" value="MDA3615673.1"/>
    <property type="molecule type" value="Genomic_DNA"/>
</dbReference>
<evidence type="ECO:0000256" key="3">
    <source>
        <dbReference type="ARBA" id="ARBA00022801"/>
    </source>
</evidence>
<evidence type="ECO:0000313" key="10">
    <source>
        <dbReference type="Proteomes" id="UP001210231"/>
    </source>
</evidence>
<evidence type="ECO:0000256" key="5">
    <source>
        <dbReference type="ARBA" id="ARBA00022840"/>
    </source>
</evidence>
<keyword evidence="10" id="KW-1185">Reference proteome</keyword>
<dbReference type="PANTHER" id="PTHR43788">
    <property type="entry name" value="DNA2/NAM7 HELICASE FAMILY MEMBER"/>
    <property type="match status" value="1"/>
</dbReference>
<dbReference type="Pfam" id="PF13086">
    <property type="entry name" value="AAA_11"/>
    <property type="match status" value="2"/>
</dbReference>
<feature type="domain" description="DNA2/NAM7 helicase-like C-terminal" evidence="7">
    <location>
        <begin position="1335"/>
        <end position="1554"/>
    </location>
</feature>
<dbReference type="SUPFAM" id="SSF52540">
    <property type="entry name" value="P-loop containing nucleoside triphosphate hydrolases"/>
    <property type="match status" value="1"/>
</dbReference>
<evidence type="ECO:0000313" key="9">
    <source>
        <dbReference type="EMBL" id="MDA3615673.1"/>
    </source>
</evidence>
<dbReference type="Gene3D" id="3.40.50.300">
    <property type="entry name" value="P-loop containing nucleotide triphosphate hydrolases"/>
    <property type="match status" value="3"/>
</dbReference>
<sequence>MTSFKMTNITIFTEYIAQLNSDGKLTSDDILHLCLPLLEEVASFHDEGLVGPFENTNTVFHNGEALDIDENYAHAPINNLHAVIALLAKDTINGFKITDRILNIENLETGTSDFKNLNIGTGRQDKVYPAFLPGYQCYEMLLEHHDSQTDIFCLGLILASLITNLDFNIPEDLEEYIAVRHHTHELNTSVHPTIHRLVLEMTALDRNDRARDLNSIITQLKNYRDFTLTTNIETISTQAPVANRNQYILGKLKNRLFDTSRRNRLVYYKPNSRFVNLTISSVPNVLHFQSIKANTLFTWNEHIQEKIIKMQDLHLNKYLRFEDHPYLNTQLNQVRLIATNDEKEFGFSQLRLVISFLNWYNFKEDAKERIQSPLLLLPVELKKRKNIKDESYTLSIDDNTAIVNPVLAFMLNDLYGITLPETLTLTDQSVQEFYKQLQAIIEGAGQGIKLNYIDQPRIKIIHNEAKRAISLYSKKLRSRSKAYGVKHINYSYDHENFMPLGLEIFRQKIQPDLNAFDHLFEKEQPSAPAPDHFSDSTLQTNYQISDGEINPYIWEFDTCNFVLGNFNYKKMSLVSDYNTVAATQTENAVFNELFSNEPKKTAPSPKEYNVSEWFHVITADPTQTQSVLRSREGESYIIQGPPGTGKSQTITNLIADFLANGKSVLFICEKRAALDVVYHRLQQNHLADLCCYIHDSQSDKKSFIQNLKTVYETFINEPGDIETIRNNRQAIVNKLQQALDTLANYHNIQSNVQPQAGIKTYELLEKVLTLKSSLPELSKENVNLLGDYSDWVKFGEVLTQLSQDLKQLQTPNNSLNQHPFAKLSQQLINSDQPFQLVDNITANILQSFKNIDTAIHQNGIPASLVKDLQSIQSLFATAAELAPLANTNNIQIIDAKNPVASQYQADFHLYQQVKNKYNNSSNETANWVHKIPKSDIQPAIDIANRYEHSFFKFLNGKWRQLKKVVTSNYNFNAHSLKPDISTILQQLKTEYELADQLAEKQSYLEQKYQFTNLTESNNSIQKLREKLNQEDIRFFINHADGNNLVKELIGLNAQLQILQQALQSLLYNYQSLDIDELKAVVSKIQLQASDLKLLLPSLQRLSDLPVNIQKAVRELPLNATQLESAMANKTMQYILDAQPQFATQNFVALQQAVSEVHHQYNELLKINAVYIKAVRRQQFIANYNISNASVTQLSDEQKEIKKIYAEGRKVLEHEMSKTMRYKSIREIAGGASGRVLKDVKPVWLMSPLSVSDSLPLESDYFDVVIYDEASQITLEEGIPALFRAPQVIIVGDDKQMPPSNFFNAKSEDADDLSLSDIDLAEADHEGLFLDAESLLDQGARKLQNTMLQWHYRSRYETLIAYSNHAFYGTNLLTIPDKTIHQNAGKEIVVLAPEKDAAVNAGQLLNTSISFHYFPNSVYEARSNNQEATYIAYLVKELLTKNIDETIGIVAFSMEQQSIIEEAIDHLAEQDKGFDALLEKAYNRVDNNQHTGLFVKNLENVQGDERDIIIMSICYGPDAQKKTRMNFGPINRKGGEKRLNVIFSRAKKHMAVISSLKHHDITNEHNDGANFLKLFLQYAEMVGNGQLQNASLVLNKLNPNTRTFSNHHPNSSATARQIKASLEAKGYIVDENIGQSHFKCHLGIKKTKEDNMYFAGILVDDQGHYNNKNPFEQYYQKPNILIAFGWKIIPVLSKDWLLDQDLIMNHLISELK</sequence>
<dbReference type="InterPro" id="IPR047187">
    <property type="entry name" value="SF1_C_Upf1"/>
</dbReference>
<feature type="domain" description="DNA2/NAM7 helicase helicase" evidence="6">
    <location>
        <begin position="1120"/>
        <end position="1298"/>
    </location>
</feature>
<dbReference type="InterPro" id="IPR041679">
    <property type="entry name" value="DNA2/NAM7-like_C"/>
</dbReference>
<feature type="domain" description="DNA2/NAM7 helicase helicase" evidence="6">
    <location>
        <begin position="622"/>
        <end position="752"/>
    </location>
</feature>
<dbReference type="InterPro" id="IPR041677">
    <property type="entry name" value="DNA2/NAM7_AAA_11"/>
</dbReference>
<dbReference type="InterPro" id="IPR049468">
    <property type="entry name" value="Restrct_endonuc-II-like_dom"/>
</dbReference>
<evidence type="ECO:0000256" key="1">
    <source>
        <dbReference type="ARBA" id="ARBA00007913"/>
    </source>
</evidence>
<comment type="caution">
    <text evidence="9">The sequence shown here is derived from an EMBL/GenBank/DDBJ whole genome shotgun (WGS) entry which is preliminary data.</text>
</comment>
<keyword evidence="4" id="KW-0347">Helicase</keyword>
<gene>
    <name evidence="9" type="ORF">O3P16_12700</name>
</gene>
<organism evidence="9 10">
    <name type="scientific">Polluticaenibacter yanchengensis</name>
    <dbReference type="NCBI Taxonomy" id="3014562"/>
    <lineage>
        <taxon>Bacteria</taxon>
        <taxon>Pseudomonadati</taxon>
        <taxon>Bacteroidota</taxon>
        <taxon>Chitinophagia</taxon>
        <taxon>Chitinophagales</taxon>
        <taxon>Chitinophagaceae</taxon>
        <taxon>Polluticaenibacter</taxon>
    </lineage>
</organism>
<dbReference type="Pfam" id="PF18741">
    <property type="entry name" value="MTES_1575"/>
    <property type="match status" value="1"/>
</dbReference>
<evidence type="ECO:0000256" key="4">
    <source>
        <dbReference type="ARBA" id="ARBA00022806"/>
    </source>
</evidence>
<proteinExistence type="inferred from homology"/>
<accession>A0ABT4UNC3</accession>
<dbReference type="InterPro" id="IPR011009">
    <property type="entry name" value="Kinase-like_dom_sf"/>
</dbReference>
<keyword evidence="3" id="KW-0378">Hydrolase</keyword>
<dbReference type="RefSeq" id="WP_407031999.1">
    <property type="nucleotide sequence ID" value="NZ_JAQGEF010000015.1"/>
</dbReference>
<keyword evidence="5" id="KW-0067">ATP-binding</keyword>
<evidence type="ECO:0000259" key="7">
    <source>
        <dbReference type="Pfam" id="PF13087"/>
    </source>
</evidence>
<dbReference type="CDD" id="cd17934">
    <property type="entry name" value="DEXXQc_Upf1-like"/>
    <property type="match status" value="1"/>
</dbReference>
<dbReference type="InterPro" id="IPR027417">
    <property type="entry name" value="P-loop_NTPase"/>
</dbReference>
<reference evidence="9 10" key="1">
    <citation type="submission" date="2022-12" db="EMBL/GenBank/DDBJ databases">
        <title>Chitinophagaceae gen. sp. nov., a new member of the family Chitinophagaceae, isolated from soil in a chemical factory.</title>
        <authorList>
            <person name="Ke Z."/>
        </authorList>
    </citation>
    <scope>NUCLEOTIDE SEQUENCE [LARGE SCALE GENOMIC DNA]</scope>
    <source>
        <strain evidence="9 10">LY-5</strain>
    </source>
</reference>
<dbReference type="PANTHER" id="PTHR43788:SF8">
    <property type="entry name" value="DNA-BINDING PROTEIN SMUBP-2"/>
    <property type="match status" value="1"/>
</dbReference>
<dbReference type="Proteomes" id="UP001210231">
    <property type="component" value="Unassembled WGS sequence"/>
</dbReference>
<comment type="similarity">
    <text evidence="1">Belongs to the DNA2/NAM7 helicase family.</text>
</comment>
<keyword evidence="2" id="KW-0547">Nucleotide-binding</keyword>
<evidence type="ECO:0000256" key="2">
    <source>
        <dbReference type="ARBA" id="ARBA00022741"/>
    </source>
</evidence>
<dbReference type="InterPro" id="IPR050534">
    <property type="entry name" value="Coronavir_polyprotein_1ab"/>
</dbReference>
<dbReference type="CDD" id="cd18808">
    <property type="entry name" value="SF1_C_Upf1"/>
    <property type="match status" value="1"/>
</dbReference>
<dbReference type="Gene3D" id="1.10.510.10">
    <property type="entry name" value="Transferase(Phosphotransferase) domain 1"/>
    <property type="match status" value="1"/>
</dbReference>